<reference evidence="2" key="1">
    <citation type="journal article" date="2019" name="Int. J. Syst. Evol. Microbiol.">
        <title>The Global Catalogue of Microorganisms (GCM) 10K type strain sequencing project: providing services to taxonomists for standard genome sequencing and annotation.</title>
        <authorList>
            <consortium name="The Broad Institute Genomics Platform"/>
            <consortium name="The Broad Institute Genome Sequencing Center for Infectious Disease"/>
            <person name="Wu L."/>
            <person name="Ma J."/>
        </authorList>
    </citation>
    <scope>NUCLEOTIDE SEQUENCE [LARGE SCALE GENOMIC DNA]</scope>
    <source>
        <strain evidence="2">JCM 31047</strain>
    </source>
</reference>
<dbReference type="Proteomes" id="UP000600547">
    <property type="component" value="Unassembled WGS sequence"/>
</dbReference>
<dbReference type="RefSeq" id="WP_189062521.1">
    <property type="nucleotide sequence ID" value="NZ_BMQG01000004.1"/>
</dbReference>
<comment type="caution">
    <text evidence="1">The sequence shown here is derived from an EMBL/GenBank/DDBJ whole genome shotgun (WGS) entry which is preliminary data.</text>
</comment>
<protein>
    <submittedName>
        <fullName evidence="1">Uncharacterized protein</fullName>
    </submittedName>
</protein>
<accession>A0A8H9GMZ3</accession>
<sequence>MMITKTVPARETALQPLSPWRSPEQFRKNLGENLRLIERGHVGTLMTKDNKTIRLLTDEDFQALYGLAKEVDRLRDGIELIIAAAVSVQKTQDESAVVVLTKAALALGRSPVLPTRRPSKDFNLDDIKVDESDTDDSFDFNDIKRPF</sequence>
<dbReference type="EMBL" id="BMQG01000004">
    <property type="protein sequence ID" value="GGM40000.1"/>
    <property type="molecule type" value="Genomic_DNA"/>
</dbReference>
<evidence type="ECO:0000313" key="1">
    <source>
        <dbReference type="EMBL" id="GGM40000.1"/>
    </source>
</evidence>
<gene>
    <name evidence="1" type="ORF">GCM10008956_15540</name>
</gene>
<organism evidence="1 2">
    <name type="scientific">Deinococcus arenae</name>
    <dbReference type="NCBI Taxonomy" id="1452751"/>
    <lineage>
        <taxon>Bacteria</taxon>
        <taxon>Thermotogati</taxon>
        <taxon>Deinococcota</taxon>
        <taxon>Deinococci</taxon>
        <taxon>Deinococcales</taxon>
        <taxon>Deinococcaceae</taxon>
        <taxon>Deinococcus</taxon>
    </lineage>
</organism>
<dbReference type="AlphaFoldDB" id="A0A8H9GMZ3"/>
<proteinExistence type="predicted"/>
<name>A0A8H9GMZ3_9DEIO</name>
<keyword evidence="2" id="KW-1185">Reference proteome</keyword>
<evidence type="ECO:0000313" key="2">
    <source>
        <dbReference type="Proteomes" id="UP000600547"/>
    </source>
</evidence>